<keyword evidence="20" id="KW-1185">Reference proteome</keyword>
<evidence type="ECO:0000256" key="17">
    <source>
        <dbReference type="SAM" id="MobiDB-lite"/>
    </source>
</evidence>
<organism evidence="19 20">
    <name type="scientific">Pocillopora damicornis</name>
    <name type="common">Cauliflower coral</name>
    <name type="synonym">Millepora damicornis</name>
    <dbReference type="NCBI Taxonomy" id="46731"/>
    <lineage>
        <taxon>Eukaryota</taxon>
        <taxon>Metazoa</taxon>
        <taxon>Cnidaria</taxon>
        <taxon>Anthozoa</taxon>
        <taxon>Hexacorallia</taxon>
        <taxon>Scleractinia</taxon>
        <taxon>Astrocoeniina</taxon>
        <taxon>Pocilloporidae</taxon>
        <taxon>Pocillopora</taxon>
    </lineage>
</organism>
<dbReference type="InterPro" id="IPR001752">
    <property type="entry name" value="Kinesin_motor_dom"/>
</dbReference>
<dbReference type="GO" id="GO:0003777">
    <property type="term" value="F:microtubule motor activity"/>
    <property type="evidence" value="ECO:0007669"/>
    <property type="project" value="InterPro"/>
</dbReference>
<evidence type="ECO:0000256" key="3">
    <source>
        <dbReference type="ARBA" id="ARBA00022553"/>
    </source>
</evidence>
<dbReference type="GO" id="GO:0005874">
    <property type="term" value="C:microtubule"/>
    <property type="evidence" value="ECO:0007669"/>
    <property type="project" value="UniProtKB-KW"/>
</dbReference>
<dbReference type="Pfam" id="PF00225">
    <property type="entry name" value="Kinesin"/>
    <property type="match status" value="1"/>
</dbReference>
<accession>A0A3M6TF14</accession>
<feature type="compositionally biased region" description="Low complexity" evidence="17">
    <location>
        <begin position="486"/>
        <end position="496"/>
    </location>
</feature>
<keyword evidence="9" id="KW-0969">Cilium</keyword>
<keyword evidence="8" id="KW-0175">Coiled coil</keyword>
<evidence type="ECO:0000256" key="2">
    <source>
        <dbReference type="ARBA" id="ARBA00022490"/>
    </source>
</evidence>
<keyword evidence="6 15" id="KW-0067">ATP-binding</keyword>
<comment type="subcellular location">
    <subcellularLocation>
        <location evidence="1">Cytoplasm</location>
        <location evidence="1">Cytoskeleton</location>
        <location evidence="1">Flagellum axoneme</location>
    </subcellularLocation>
</comment>
<reference evidence="19 20" key="1">
    <citation type="journal article" date="2018" name="Sci. Rep.">
        <title>Comparative analysis of the Pocillopora damicornis genome highlights role of immune system in coral evolution.</title>
        <authorList>
            <person name="Cunning R."/>
            <person name="Bay R.A."/>
            <person name="Gillette P."/>
            <person name="Baker A.C."/>
            <person name="Traylor-Knowles N."/>
        </authorList>
    </citation>
    <scope>NUCLEOTIDE SEQUENCE [LARGE SCALE GENOMIC DNA]</scope>
    <source>
        <strain evidence="19">RSMAS</strain>
        <tissue evidence="19">Whole animal</tissue>
    </source>
</reference>
<feature type="compositionally biased region" description="Basic and acidic residues" evidence="17">
    <location>
        <begin position="560"/>
        <end position="572"/>
    </location>
</feature>
<dbReference type="GO" id="GO:0005524">
    <property type="term" value="F:ATP binding"/>
    <property type="evidence" value="ECO:0007669"/>
    <property type="project" value="UniProtKB-UniRule"/>
</dbReference>
<comment type="similarity">
    <text evidence="15 16">Belongs to the TRAFAC class myosin-kinesin ATPase superfamily. Kinesin family.</text>
</comment>
<dbReference type="Proteomes" id="UP000275408">
    <property type="component" value="Unassembled WGS sequence"/>
</dbReference>
<evidence type="ECO:0000256" key="12">
    <source>
        <dbReference type="ARBA" id="ARBA00023273"/>
    </source>
</evidence>
<dbReference type="InterPro" id="IPR027417">
    <property type="entry name" value="P-loop_NTPase"/>
</dbReference>
<evidence type="ECO:0000256" key="11">
    <source>
        <dbReference type="ARBA" id="ARBA00023212"/>
    </source>
</evidence>
<sequence>MLQEGNGRVKVYARIRPTARFAQEMIELLPDGKSINIHCQKDLRRGYINNQILDWSFNLDRVLHNASQSDVYEECAKRIVTEGLDGYNGTILAYGQTGAGKTFTMTGSTEKFQHRGVIPRAIQQVYREIRERSEHAVTVRISYLEIYNEHMFDLLSTLTGAPLLDPSQMTVTEDDDGYTRVKGLSIHQANSEEEALNLLFEGETNRIIAQHALNKRSSRSHCVFTIYIESHSRVESNTKYVTSKLNFVDLAGSERLGKTLSVGDTQVEAMYINKSLTFLEQAVIALADRRRDHVPFRQSKLTHVLKDSIGGKCNTLLIANVWGEAAHIEETLSTLRFGSRMMNVPSEPAVTEHFDMMRLCKQHEKEIRTLRQELAMHDTLTNRSQISYEPLSESQIQDVREQVKRFLAGEMNDIELVNVRQIKETFAQFRVIVNTMKEDVEEKLREKYVLQERDGTTSAAADKQGTVRGDDSGLVGEVDGRGFGVGVVPPGVKPNVATLVSTRKVKSRGKAKERDSAKSLAPGSGGQMEGQAGSDGQDRGQSPSAQSPTQRMATPPPKSEAFEEFKQERGSEINRILNQNKEILREKKKKAKELSSSVNSLMEEINDTKEVLETRKQNRLEQGEFRTDDGQVIIDEDEYELVCKAKDLKLRYRRDYEDLLNTKSEVTYCEKLVNQCRHRLVTEFDNWYSESFLGADDEPKGGREGQVPEDEQEKFDRLQLELLMEHPDSVPYYNAKMQTERRMHLTASGRQQKKRKPGALIATVRNKPPTTLTVT</sequence>
<keyword evidence="11" id="KW-0206">Cytoskeleton</keyword>
<keyword evidence="3" id="KW-0597">Phosphoprotein</keyword>
<dbReference type="InterPro" id="IPR036961">
    <property type="entry name" value="Kinesin_motor_dom_sf"/>
</dbReference>
<dbReference type="Pfam" id="PF23735">
    <property type="entry name" value="KIF9"/>
    <property type="match status" value="1"/>
</dbReference>
<feature type="domain" description="Kinesin motor" evidence="18">
    <location>
        <begin position="8"/>
        <end position="344"/>
    </location>
</feature>
<evidence type="ECO:0000256" key="10">
    <source>
        <dbReference type="ARBA" id="ARBA00023175"/>
    </source>
</evidence>
<dbReference type="PANTHER" id="PTHR47968:SF62">
    <property type="entry name" value="KINESIN FAMILY MEMBER 5A"/>
    <property type="match status" value="1"/>
</dbReference>
<gene>
    <name evidence="19" type="ORF">pdam_00017282</name>
</gene>
<evidence type="ECO:0000256" key="15">
    <source>
        <dbReference type="PROSITE-ProRule" id="PRU00283"/>
    </source>
</evidence>
<keyword evidence="5 15" id="KW-0547">Nucleotide-binding</keyword>
<proteinExistence type="inferred from homology"/>
<comment type="function">
    <text evidence="13">Essential for normal male fertility and for progressive motility of spermatozoa.</text>
</comment>
<keyword evidence="4 16" id="KW-0493">Microtubule</keyword>
<evidence type="ECO:0000313" key="19">
    <source>
        <dbReference type="EMBL" id="RMX39997.1"/>
    </source>
</evidence>
<evidence type="ECO:0000256" key="8">
    <source>
        <dbReference type="ARBA" id="ARBA00023054"/>
    </source>
</evidence>
<evidence type="ECO:0000256" key="5">
    <source>
        <dbReference type="ARBA" id="ARBA00022741"/>
    </source>
</evidence>
<dbReference type="FunFam" id="3.40.850.10:FF:000040">
    <property type="entry name" value="Kinesin-like protein"/>
    <property type="match status" value="1"/>
</dbReference>
<keyword evidence="10 15" id="KW-0505">Motor protein</keyword>
<evidence type="ECO:0000256" key="9">
    <source>
        <dbReference type="ARBA" id="ARBA00023069"/>
    </source>
</evidence>
<dbReference type="OMA" id="LMFACIW"/>
<evidence type="ECO:0000313" key="20">
    <source>
        <dbReference type="Proteomes" id="UP000275408"/>
    </source>
</evidence>
<protein>
    <recommendedName>
        <fullName evidence="16">Kinesin-like protein</fullName>
    </recommendedName>
</protein>
<feature type="binding site" evidence="15">
    <location>
        <begin position="95"/>
        <end position="102"/>
    </location>
    <ligand>
        <name>ATP</name>
        <dbReference type="ChEBI" id="CHEBI:30616"/>
    </ligand>
</feature>
<dbReference type="SUPFAM" id="SSF52540">
    <property type="entry name" value="P-loop containing nucleoside triphosphate hydrolases"/>
    <property type="match status" value="1"/>
</dbReference>
<feature type="region of interest" description="Disordered" evidence="17">
    <location>
        <begin position="454"/>
        <end position="577"/>
    </location>
</feature>
<dbReference type="GO" id="GO:0007018">
    <property type="term" value="P:microtubule-based movement"/>
    <property type="evidence" value="ECO:0007669"/>
    <property type="project" value="InterPro"/>
</dbReference>
<dbReference type="EMBL" id="RCHS01003692">
    <property type="protein sequence ID" value="RMX39997.1"/>
    <property type="molecule type" value="Genomic_DNA"/>
</dbReference>
<dbReference type="PROSITE" id="PS50067">
    <property type="entry name" value="KINESIN_MOTOR_2"/>
    <property type="match status" value="1"/>
</dbReference>
<evidence type="ECO:0000256" key="1">
    <source>
        <dbReference type="ARBA" id="ARBA00004611"/>
    </source>
</evidence>
<evidence type="ECO:0000256" key="7">
    <source>
        <dbReference type="ARBA" id="ARBA00022846"/>
    </source>
</evidence>
<name>A0A3M6TF14_POCDA</name>
<keyword evidence="2" id="KW-0963">Cytoplasm</keyword>
<evidence type="ECO:0000256" key="13">
    <source>
        <dbReference type="ARBA" id="ARBA00059553"/>
    </source>
</evidence>
<dbReference type="STRING" id="46731.A0A3M6TF14"/>
<dbReference type="PANTHER" id="PTHR47968">
    <property type="entry name" value="CENTROMERE PROTEIN E"/>
    <property type="match status" value="1"/>
</dbReference>
<evidence type="ECO:0000256" key="6">
    <source>
        <dbReference type="ARBA" id="ARBA00022840"/>
    </source>
</evidence>
<evidence type="ECO:0000256" key="4">
    <source>
        <dbReference type="ARBA" id="ARBA00022701"/>
    </source>
</evidence>
<evidence type="ECO:0000259" key="18">
    <source>
        <dbReference type="PROSITE" id="PS50067"/>
    </source>
</evidence>
<dbReference type="SMART" id="SM00129">
    <property type="entry name" value="KISc"/>
    <property type="match status" value="1"/>
</dbReference>
<dbReference type="OrthoDB" id="3176171at2759"/>
<evidence type="ECO:0000256" key="14">
    <source>
        <dbReference type="ARBA" id="ARBA00063408"/>
    </source>
</evidence>
<dbReference type="GO" id="GO:0008017">
    <property type="term" value="F:microtubule binding"/>
    <property type="evidence" value="ECO:0007669"/>
    <property type="project" value="InterPro"/>
</dbReference>
<keyword evidence="7" id="KW-0282">Flagellum</keyword>
<keyword evidence="12" id="KW-0966">Cell projection</keyword>
<dbReference type="Gene3D" id="3.40.850.10">
    <property type="entry name" value="Kinesin motor domain"/>
    <property type="match status" value="1"/>
</dbReference>
<dbReference type="InterPro" id="IPR019821">
    <property type="entry name" value="Kinesin_motor_CS"/>
</dbReference>
<comment type="subunit">
    <text evidence="14">Interacts with HYDIN.</text>
</comment>
<feature type="compositionally biased region" description="Polar residues" evidence="17">
    <location>
        <begin position="539"/>
        <end position="552"/>
    </location>
</feature>
<dbReference type="AlphaFoldDB" id="A0A3M6TF14"/>
<dbReference type="InterPro" id="IPR027640">
    <property type="entry name" value="Kinesin-like_fam"/>
</dbReference>
<dbReference type="PROSITE" id="PS00411">
    <property type="entry name" value="KINESIN_MOTOR_1"/>
    <property type="match status" value="1"/>
</dbReference>
<comment type="caution">
    <text evidence="19">The sequence shown here is derived from an EMBL/GenBank/DDBJ whole genome shotgun (WGS) entry which is preliminary data.</text>
</comment>
<dbReference type="PRINTS" id="PR00380">
    <property type="entry name" value="KINESINHEAVY"/>
</dbReference>
<dbReference type="InterPro" id="IPR056524">
    <property type="entry name" value="KIF6/9_C"/>
</dbReference>
<evidence type="ECO:0000256" key="16">
    <source>
        <dbReference type="RuleBase" id="RU000394"/>
    </source>
</evidence>